<gene>
    <name evidence="2" type="ORF">GCM10010123_28140</name>
</gene>
<evidence type="ECO:0000259" key="1">
    <source>
        <dbReference type="Pfam" id="PF03364"/>
    </source>
</evidence>
<reference evidence="2" key="1">
    <citation type="journal article" date="2014" name="Int. J. Syst. Evol. Microbiol.">
        <title>Complete genome sequence of Corynebacterium casei LMG S-19264T (=DSM 44701T), isolated from a smear-ripened cheese.</title>
        <authorList>
            <consortium name="US DOE Joint Genome Institute (JGI-PGF)"/>
            <person name="Walter F."/>
            <person name="Albersmeier A."/>
            <person name="Kalinowski J."/>
            <person name="Ruckert C."/>
        </authorList>
    </citation>
    <scope>NUCLEOTIDE SEQUENCE</scope>
    <source>
        <strain evidence="2">JCM 3090</strain>
    </source>
</reference>
<dbReference type="Pfam" id="PF03364">
    <property type="entry name" value="Polyketide_cyc"/>
    <property type="match status" value="1"/>
</dbReference>
<organism evidence="2 3">
    <name type="scientific">Pilimelia anulata</name>
    <dbReference type="NCBI Taxonomy" id="53371"/>
    <lineage>
        <taxon>Bacteria</taxon>
        <taxon>Bacillati</taxon>
        <taxon>Actinomycetota</taxon>
        <taxon>Actinomycetes</taxon>
        <taxon>Micromonosporales</taxon>
        <taxon>Micromonosporaceae</taxon>
        <taxon>Pilimelia</taxon>
    </lineage>
</organism>
<evidence type="ECO:0000313" key="2">
    <source>
        <dbReference type="EMBL" id="GGJ96543.1"/>
    </source>
</evidence>
<dbReference type="InterPro" id="IPR005031">
    <property type="entry name" value="COQ10_START"/>
</dbReference>
<dbReference type="Gene3D" id="3.30.530.20">
    <property type="match status" value="2"/>
</dbReference>
<accession>A0A8J3BCC0</accession>
<dbReference type="Proteomes" id="UP000649739">
    <property type="component" value="Unassembled WGS sequence"/>
</dbReference>
<evidence type="ECO:0000313" key="3">
    <source>
        <dbReference type="Proteomes" id="UP000649739"/>
    </source>
</evidence>
<name>A0A8J3BCC0_9ACTN</name>
<keyword evidence="3" id="KW-1185">Reference proteome</keyword>
<reference evidence="2" key="2">
    <citation type="submission" date="2020-09" db="EMBL/GenBank/DDBJ databases">
        <authorList>
            <person name="Sun Q."/>
            <person name="Ohkuma M."/>
        </authorList>
    </citation>
    <scope>NUCLEOTIDE SEQUENCE</scope>
    <source>
        <strain evidence="2">JCM 3090</strain>
    </source>
</reference>
<dbReference type="CDD" id="cd08861">
    <property type="entry name" value="OtcD1_ARO-CYC_like"/>
    <property type="match status" value="2"/>
</dbReference>
<protein>
    <submittedName>
        <fullName evidence="2">Actinorhodin polyketide synthase bifunctional cyclase/dehydratase</fullName>
    </submittedName>
</protein>
<dbReference type="RefSeq" id="WP_189170568.1">
    <property type="nucleotide sequence ID" value="NZ_BMQB01000005.1"/>
</dbReference>
<proteinExistence type="predicted"/>
<comment type="caution">
    <text evidence="2">The sequence shown here is derived from an EMBL/GenBank/DDBJ whole genome shotgun (WGS) entry which is preliminary data.</text>
</comment>
<dbReference type="InterPro" id="IPR023393">
    <property type="entry name" value="START-like_dom_sf"/>
</dbReference>
<dbReference type="AlphaFoldDB" id="A0A8J3BCC0"/>
<dbReference type="InterPro" id="IPR019587">
    <property type="entry name" value="Polyketide_cyclase/dehydratase"/>
</dbReference>
<dbReference type="Pfam" id="PF10604">
    <property type="entry name" value="Polyketide_cyc2"/>
    <property type="match status" value="1"/>
</dbReference>
<dbReference type="EMBL" id="BMQB01000005">
    <property type="protein sequence ID" value="GGJ96543.1"/>
    <property type="molecule type" value="Genomic_DNA"/>
</dbReference>
<dbReference type="SUPFAM" id="SSF55961">
    <property type="entry name" value="Bet v1-like"/>
    <property type="match status" value="2"/>
</dbReference>
<feature type="domain" description="Coenzyme Q-binding protein COQ10 START" evidence="1">
    <location>
        <begin position="165"/>
        <end position="274"/>
    </location>
</feature>
<sequence>MTSTRVSHRIDVAAPADAVYRIVGDVRLWPLYFPPTVHAERTGGDDRAEDVRIWAMANGALRTWASRRELDPRRRTVAFAQTEPAAPVAEMSGEWRIEERGPAACRVVLDHRYRAAGDDPAALDLIAAAVDRNSGTELAHLRHAAEHAGTEADVLLDFADSERIAGPAGAVYEFINDAARWPERLPHVVGVDVREDQPGLQYLRMDTRSPDGSVHTTVSGRVCTRPDRIVFKQVELPTGLRAHHGDWTLSPAADGTVTATARHRVILDPAGLAALPRPPADAAAARAAVRRALGANSRATLARARAFAERYRTP</sequence>